<comment type="caution">
    <text evidence="2">The sequence shown here is derived from an EMBL/GenBank/DDBJ whole genome shotgun (WGS) entry which is preliminary data.</text>
</comment>
<evidence type="ECO:0000256" key="1">
    <source>
        <dbReference type="SAM" id="MobiDB-lite"/>
    </source>
</evidence>
<organism evidence="2 3">
    <name type="scientific">Durusdinium trenchii</name>
    <dbReference type="NCBI Taxonomy" id="1381693"/>
    <lineage>
        <taxon>Eukaryota</taxon>
        <taxon>Sar</taxon>
        <taxon>Alveolata</taxon>
        <taxon>Dinophyceae</taxon>
        <taxon>Suessiales</taxon>
        <taxon>Symbiodiniaceae</taxon>
        <taxon>Durusdinium</taxon>
    </lineage>
</organism>
<evidence type="ECO:0000313" key="3">
    <source>
        <dbReference type="Proteomes" id="UP001642464"/>
    </source>
</evidence>
<dbReference type="Proteomes" id="UP001642464">
    <property type="component" value="Unassembled WGS sequence"/>
</dbReference>
<feature type="region of interest" description="Disordered" evidence="1">
    <location>
        <begin position="182"/>
        <end position="213"/>
    </location>
</feature>
<reference evidence="2 3" key="1">
    <citation type="submission" date="2024-02" db="EMBL/GenBank/DDBJ databases">
        <authorList>
            <person name="Chen Y."/>
            <person name="Shah S."/>
            <person name="Dougan E. K."/>
            <person name="Thang M."/>
            <person name="Chan C."/>
        </authorList>
    </citation>
    <scope>NUCLEOTIDE SEQUENCE [LARGE SCALE GENOMIC DNA]</scope>
</reference>
<dbReference type="EMBL" id="CAXAMM010009857">
    <property type="protein sequence ID" value="CAK9021550.1"/>
    <property type="molecule type" value="Genomic_DNA"/>
</dbReference>
<name>A0ABP0K442_9DINO</name>
<accession>A0ABP0K442</accession>
<feature type="region of interest" description="Disordered" evidence="1">
    <location>
        <begin position="112"/>
        <end position="145"/>
    </location>
</feature>
<keyword evidence="3" id="KW-1185">Reference proteome</keyword>
<sequence length="255" mass="28089">MDRGRLEEVPMHAPRAMGLPPAVARIFERADRLEPLFAHRSHKSNRIGPLPMQMPMFPESIDLESRPPRQRGRSWDFRSGDSGEGSPGRKPTGDEHEVLESTREAELFAQSYPHPSFLEGPPVPMAMRMAPPPPMGSRSPRQQKVARSDVLAEMVYSAPVVPGLPWPRKRMAISSPRRAIDARAQALQKDGASSSGGPKRKVLSPPFTEAQKRRTHAAVTEDVLSQVIESALGHFVCDNLIGLGLDDGYDVVDPV</sequence>
<evidence type="ECO:0000313" key="2">
    <source>
        <dbReference type="EMBL" id="CAK9021550.1"/>
    </source>
</evidence>
<gene>
    <name evidence="2" type="ORF">SCF082_LOCUS15399</name>
</gene>
<feature type="region of interest" description="Disordered" evidence="1">
    <location>
        <begin position="43"/>
        <end position="98"/>
    </location>
</feature>
<feature type="compositionally biased region" description="Basic and acidic residues" evidence="1">
    <location>
        <begin position="63"/>
        <end position="81"/>
    </location>
</feature>
<proteinExistence type="predicted"/>
<protein>
    <submittedName>
        <fullName evidence="2">Uncharacterized protein</fullName>
    </submittedName>
</protein>